<proteinExistence type="predicted"/>
<dbReference type="AlphaFoldDB" id="A0A0B0N7P0"/>
<name>A0A0B0N7P0_GOSAR</name>
<protein>
    <submittedName>
        <fullName evidence="1">Uncharacterized protein</fullName>
    </submittedName>
</protein>
<reference evidence="2" key="1">
    <citation type="submission" date="2014-09" db="EMBL/GenBank/DDBJ databases">
        <authorList>
            <person name="Mudge J."/>
            <person name="Ramaraj T."/>
            <person name="Lindquist I.E."/>
            <person name="Bharti A.K."/>
            <person name="Sundararajan A."/>
            <person name="Cameron C.T."/>
            <person name="Woodward J.E."/>
            <person name="May G.D."/>
            <person name="Brubaker C."/>
            <person name="Broadhvest J."/>
            <person name="Wilkins T.A."/>
        </authorList>
    </citation>
    <scope>NUCLEOTIDE SEQUENCE</scope>
    <source>
        <strain evidence="2">cv. AKA8401</strain>
    </source>
</reference>
<accession>A0A0B0N7P0</accession>
<dbReference type="Proteomes" id="UP000032142">
    <property type="component" value="Unassembled WGS sequence"/>
</dbReference>
<sequence length="20" mass="2522">MCSKYSRLLQRNRYPCFRLS</sequence>
<comment type="caution">
    <text evidence="1">The sequence shown here is derived from an EMBL/GenBank/DDBJ whole genome shotgun (WGS) entry which is preliminary data.</text>
</comment>
<evidence type="ECO:0000313" key="1">
    <source>
        <dbReference type="EMBL" id="KHG07844.1"/>
    </source>
</evidence>
<dbReference type="EMBL" id="JRRC01483508">
    <property type="protein sequence ID" value="KHG07844.1"/>
    <property type="molecule type" value="Genomic_DNA"/>
</dbReference>
<organism evidence="1 2">
    <name type="scientific">Gossypium arboreum</name>
    <name type="common">Tree cotton</name>
    <name type="synonym">Gossypium nanking</name>
    <dbReference type="NCBI Taxonomy" id="29729"/>
    <lineage>
        <taxon>Eukaryota</taxon>
        <taxon>Viridiplantae</taxon>
        <taxon>Streptophyta</taxon>
        <taxon>Embryophyta</taxon>
        <taxon>Tracheophyta</taxon>
        <taxon>Spermatophyta</taxon>
        <taxon>Magnoliopsida</taxon>
        <taxon>eudicotyledons</taxon>
        <taxon>Gunneridae</taxon>
        <taxon>Pentapetalae</taxon>
        <taxon>rosids</taxon>
        <taxon>malvids</taxon>
        <taxon>Malvales</taxon>
        <taxon>Malvaceae</taxon>
        <taxon>Malvoideae</taxon>
        <taxon>Gossypium</taxon>
    </lineage>
</organism>
<keyword evidence="2" id="KW-1185">Reference proteome</keyword>
<evidence type="ECO:0000313" key="2">
    <source>
        <dbReference type="Proteomes" id="UP000032142"/>
    </source>
</evidence>
<gene>
    <name evidence="1" type="ORF">F383_35379</name>
</gene>